<keyword evidence="5" id="KW-1185">Reference proteome</keyword>
<evidence type="ECO:0000256" key="2">
    <source>
        <dbReference type="ARBA" id="ARBA00023315"/>
    </source>
</evidence>
<proteinExistence type="predicted"/>
<feature type="domain" description="N-acetyltransferase" evidence="3">
    <location>
        <begin position="9"/>
        <end position="165"/>
    </location>
</feature>
<dbReference type="Gene3D" id="3.40.630.30">
    <property type="match status" value="1"/>
</dbReference>
<dbReference type="Pfam" id="PF00583">
    <property type="entry name" value="Acetyltransf_1"/>
    <property type="match status" value="1"/>
</dbReference>
<dbReference type="Proteomes" id="UP001165586">
    <property type="component" value="Unassembled WGS sequence"/>
</dbReference>
<dbReference type="SUPFAM" id="SSF55729">
    <property type="entry name" value="Acyl-CoA N-acyltransferases (Nat)"/>
    <property type="match status" value="1"/>
</dbReference>
<keyword evidence="2" id="KW-0012">Acyltransferase</keyword>
<name>A0ABT2GWJ0_9MICO</name>
<evidence type="ECO:0000256" key="1">
    <source>
        <dbReference type="ARBA" id="ARBA00022679"/>
    </source>
</evidence>
<sequence length="169" mass="18235">MHHSNDAANTVRSGMRHDVAACVSTWVSACAARDGHAFDGVAERARPKFDDAIVWLVAGDAEDVDGFVLVTAPGSGTTDDPIDAAVVGLLAVRPDRQARGLGRALLLAAQQQLVHLGHERAVLHTLDDNAAALRLYESEGWRPYGDPFEHTLLKRPARTYIRDLPGPAR</sequence>
<evidence type="ECO:0000259" key="3">
    <source>
        <dbReference type="PROSITE" id="PS51186"/>
    </source>
</evidence>
<dbReference type="EMBL" id="JANLCJ010000001">
    <property type="protein sequence ID" value="MCS5732318.1"/>
    <property type="molecule type" value="Genomic_DNA"/>
</dbReference>
<evidence type="ECO:0000313" key="5">
    <source>
        <dbReference type="Proteomes" id="UP001165586"/>
    </source>
</evidence>
<accession>A0ABT2GWJ0</accession>
<dbReference type="InterPro" id="IPR016181">
    <property type="entry name" value="Acyl_CoA_acyltransferase"/>
</dbReference>
<dbReference type="InterPro" id="IPR000182">
    <property type="entry name" value="GNAT_dom"/>
</dbReference>
<dbReference type="InterPro" id="IPR050832">
    <property type="entry name" value="Bact_Acetyltransf"/>
</dbReference>
<dbReference type="PROSITE" id="PS51186">
    <property type="entry name" value="GNAT"/>
    <property type="match status" value="1"/>
</dbReference>
<dbReference type="PANTHER" id="PTHR43877">
    <property type="entry name" value="AMINOALKYLPHOSPHONATE N-ACETYLTRANSFERASE-RELATED-RELATED"/>
    <property type="match status" value="1"/>
</dbReference>
<evidence type="ECO:0000313" key="4">
    <source>
        <dbReference type="EMBL" id="MCS5732318.1"/>
    </source>
</evidence>
<organism evidence="4 5">
    <name type="scientific">Herbiconiux daphne</name>
    <dbReference type="NCBI Taxonomy" id="2970914"/>
    <lineage>
        <taxon>Bacteria</taxon>
        <taxon>Bacillati</taxon>
        <taxon>Actinomycetota</taxon>
        <taxon>Actinomycetes</taxon>
        <taxon>Micrococcales</taxon>
        <taxon>Microbacteriaceae</taxon>
        <taxon>Herbiconiux</taxon>
    </lineage>
</organism>
<keyword evidence="1" id="KW-0808">Transferase</keyword>
<reference evidence="4" key="1">
    <citation type="submission" date="2022-08" db="EMBL/GenBank/DDBJ databases">
        <authorList>
            <person name="Deng Y."/>
            <person name="Han X.-F."/>
            <person name="Zhang Y.-Q."/>
        </authorList>
    </citation>
    <scope>NUCLEOTIDE SEQUENCE</scope>
    <source>
        <strain evidence="4">CPCC 203386</strain>
    </source>
</reference>
<protein>
    <submittedName>
        <fullName evidence="4">GNAT family N-acetyltransferase</fullName>
    </submittedName>
</protein>
<gene>
    <name evidence="4" type="ORF">N1032_00980</name>
</gene>
<dbReference type="RefSeq" id="WP_259536896.1">
    <property type="nucleotide sequence ID" value="NZ_JANLCJ010000001.1"/>
</dbReference>
<comment type="caution">
    <text evidence="4">The sequence shown here is derived from an EMBL/GenBank/DDBJ whole genome shotgun (WGS) entry which is preliminary data.</text>
</comment>